<dbReference type="AlphaFoldDB" id="F2BD91"/>
<keyword evidence="3" id="KW-1185">Reference proteome</keyword>
<protein>
    <submittedName>
        <fullName evidence="2">Uncharacterized protein</fullName>
    </submittedName>
</protein>
<dbReference type="Proteomes" id="UP000004105">
    <property type="component" value="Unassembled WGS sequence"/>
</dbReference>
<evidence type="ECO:0000313" key="3">
    <source>
        <dbReference type="Proteomes" id="UP000004105"/>
    </source>
</evidence>
<comment type="caution">
    <text evidence="2">The sequence shown here is derived from an EMBL/GenBank/DDBJ whole genome shotgun (WGS) entry which is preliminary data.</text>
</comment>
<gene>
    <name evidence="2" type="ORF">HMPREF9123_1697</name>
</gene>
<reference evidence="2 3" key="1">
    <citation type="submission" date="2011-02" db="EMBL/GenBank/DDBJ databases">
        <authorList>
            <person name="Muzny D."/>
            <person name="Qin X."/>
            <person name="Deng J."/>
            <person name="Jiang H."/>
            <person name="Liu Y."/>
            <person name="Qu J."/>
            <person name="Song X.-Z."/>
            <person name="Zhang L."/>
            <person name="Thornton R."/>
            <person name="Coyle M."/>
            <person name="Francisco L."/>
            <person name="Jackson L."/>
            <person name="Javaid M."/>
            <person name="Korchina V."/>
            <person name="Kovar C."/>
            <person name="Mata R."/>
            <person name="Mathew T."/>
            <person name="Ngo R."/>
            <person name="Nguyen L."/>
            <person name="Nguyen N."/>
            <person name="Okwuonu G."/>
            <person name="Ongeri F."/>
            <person name="Pham C."/>
            <person name="Simmons D."/>
            <person name="Wilczek-Boney K."/>
            <person name="Hale W."/>
            <person name="Jakkamsetti A."/>
            <person name="Pham P."/>
            <person name="Ruth R."/>
            <person name="San Lucas F."/>
            <person name="Warren J."/>
            <person name="Zhang J."/>
            <person name="Zhao Z."/>
            <person name="Zhou C."/>
            <person name="Zhu D."/>
            <person name="Lee S."/>
            <person name="Bess C."/>
            <person name="Blankenburg K."/>
            <person name="Forbes L."/>
            <person name="Fu Q."/>
            <person name="Gubbala S."/>
            <person name="Hirani K."/>
            <person name="Jayaseelan J.C."/>
            <person name="Lara F."/>
            <person name="Munidasa M."/>
            <person name="Palculict T."/>
            <person name="Patil S."/>
            <person name="Pu L.-L."/>
            <person name="Saada N."/>
            <person name="Tang L."/>
            <person name="Weissenberger G."/>
            <person name="Zhu Y."/>
            <person name="Hemphill L."/>
            <person name="Shang Y."/>
            <person name="Youmans B."/>
            <person name="Ayvaz T."/>
            <person name="Ross M."/>
            <person name="Santibanez J."/>
            <person name="Aqrawi P."/>
            <person name="Gross S."/>
            <person name="Joshi V."/>
            <person name="Fowler G."/>
            <person name="Nazareth L."/>
            <person name="Reid J."/>
            <person name="Worley K."/>
            <person name="Petrosino J."/>
            <person name="Highlander S."/>
            <person name="Gibbs R."/>
        </authorList>
    </citation>
    <scope>NUCLEOTIDE SEQUENCE [LARGE SCALE GENOMIC DNA]</scope>
    <source>
        <strain evidence="2 3">ATCC BAA-1200</strain>
    </source>
</reference>
<dbReference type="HOGENOM" id="CLU_2233631_0_0_4"/>
<sequence length="109" mass="11538">MAKLQTSAAAQSSIQTSPVSHQEKTVTIPRALAEQAAHGLNDLAGFVQHASTIKDTVFRLLGDCDPLIARQLIILDDLIAKADDINGFDLATALWELPEAAAQSDSEAA</sequence>
<proteinExistence type="predicted"/>
<evidence type="ECO:0000256" key="1">
    <source>
        <dbReference type="SAM" id="MobiDB-lite"/>
    </source>
</evidence>
<organism evidence="2 3">
    <name type="scientific">Neisseria bacilliformis ATCC BAA-1200</name>
    <dbReference type="NCBI Taxonomy" id="888742"/>
    <lineage>
        <taxon>Bacteria</taxon>
        <taxon>Pseudomonadati</taxon>
        <taxon>Pseudomonadota</taxon>
        <taxon>Betaproteobacteria</taxon>
        <taxon>Neisseriales</taxon>
        <taxon>Neisseriaceae</taxon>
        <taxon>Neisseria</taxon>
    </lineage>
</organism>
<evidence type="ECO:0000313" key="2">
    <source>
        <dbReference type="EMBL" id="EGF10487.1"/>
    </source>
</evidence>
<accession>F2BD91</accession>
<name>F2BD91_9NEIS</name>
<dbReference type="RefSeq" id="WP_007342703.1">
    <property type="nucleotide sequence ID" value="NZ_GL878494.1"/>
</dbReference>
<dbReference type="EMBL" id="AFAY01000035">
    <property type="protein sequence ID" value="EGF10487.1"/>
    <property type="molecule type" value="Genomic_DNA"/>
</dbReference>
<feature type="region of interest" description="Disordered" evidence="1">
    <location>
        <begin position="1"/>
        <end position="26"/>
    </location>
</feature>
<feature type="compositionally biased region" description="Low complexity" evidence="1">
    <location>
        <begin position="1"/>
        <end position="17"/>
    </location>
</feature>